<proteinExistence type="predicted"/>
<protein>
    <recommendedName>
        <fullName evidence="2">SnoaL-like domain-containing protein</fullName>
    </recommendedName>
</protein>
<sequence length="162" mass="17309">MTRNFALLLGTAVVSTACAGAASHAAPPEAPGNAAIVRDGLARGVGGPDTFYALLAEDVRWTVARATTPRTYTSRQEFLDSAAAPIVDRLTGPIQAEVHEILADDDRVVARWRGTATARDGQPYVNEYNWVMSLEGGQVTDVVAYLDFVVLDELLARVPLPS</sequence>
<dbReference type="InterPro" id="IPR032710">
    <property type="entry name" value="NTF2-like_dom_sf"/>
</dbReference>
<dbReference type="Gene3D" id="3.10.450.50">
    <property type="match status" value="1"/>
</dbReference>
<evidence type="ECO:0000256" key="1">
    <source>
        <dbReference type="SAM" id="SignalP"/>
    </source>
</evidence>
<comment type="caution">
    <text evidence="3">The sequence shown here is derived from an EMBL/GenBank/DDBJ whole genome shotgun (WGS) entry which is preliminary data.</text>
</comment>
<evidence type="ECO:0000313" key="3">
    <source>
        <dbReference type="EMBL" id="EJZ11781.1"/>
    </source>
</evidence>
<keyword evidence="4" id="KW-1185">Reference proteome</keyword>
<dbReference type="Pfam" id="PF12680">
    <property type="entry name" value="SnoaL_2"/>
    <property type="match status" value="1"/>
</dbReference>
<dbReference type="EMBL" id="ALQA01000006">
    <property type="protein sequence ID" value="EJZ11781.1"/>
    <property type="molecule type" value="Genomic_DNA"/>
</dbReference>
<dbReference type="SUPFAM" id="SSF54427">
    <property type="entry name" value="NTF2-like"/>
    <property type="match status" value="1"/>
</dbReference>
<evidence type="ECO:0000259" key="2">
    <source>
        <dbReference type="Pfam" id="PF12680"/>
    </source>
</evidence>
<feature type="domain" description="SnoaL-like" evidence="2">
    <location>
        <begin position="46"/>
        <end position="141"/>
    </location>
</feature>
<dbReference type="InterPro" id="IPR037401">
    <property type="entry name" value="SnoaL-like"/>
</dbReference>
<dbReference type="PANTHER" id="PTHR41252:SF1">
    <property type="entry name" value="BLR2505 PROTEIN"/>
    <property type="match status" value="1"/>
</dbReference>
<feature type="chain" id="PRO_5038739553" description="SnoaL-like domain-containing protein" evidence="1">
    <location>
        <begin position="20"/>
        <end position="162"/>
    </location>
</feature>
<accession>K0UYB9</accession>
<evidence type="ECO:0000313" key="4">
    <source>
        <dbReference type="Proteomes" id="UP000006072"/>
    </source>
</evidence>
<reference evidence="3 4" key="1">
    <citation type="journal article" date="2012" name="J. Bacteriol.">
        <title>Complete Genome Sequence of Mycobacterium vaccae Type Strain ATCC 25954.</title>
        <authorList>
            <person name="Ho Y.S."/>
            <person name="Adroub S.A."/>
            <person name="Abadi M."/>
            <person name="Al Alwan B."/>
            <person name="Alkhateeb R."/>
            <person name="Gao G."/>
            <person name="Ragab A."/>
            <person name="Ali S."/>
            <person name="van Soolingen D."/>
            <person name="Bitter W."/>
            <person name="Pain A."/>
            <person name="Abdallah A.M."/>
        </authorList>
    </citation>
    <scope>NUCLEOTIDE SEQUENCE [LARGE SCALE GENOMIC DNA]</scope>
    <source>
        <strain evidence="3 4">ATCC 25954</strain>
    </source>
</reference>
<dbReference type="PATRIC" id="fig|1194972.3.peg.884"/>
<feature type="signal peptide" evidence="1">
    <location>
        <begin position="1"/>
        <end position="19"/>
    </location>
</feature>
<dbReference type="PROSITE" id="PS51257">
    <property type="entry name" value="PROKAR_LIPOPROTEIN"/>
    <property type="match status" value="1"/>
</dbReference>
<dbReference type="HOGENOM" id="CLU_107220_1_0_11"/>
<gene>
    <name evidence="3" type="ORF">MVAC_04382</name>
</gene>
<organism evidence="3 4">
    <name type="scientific">Mycolicibacterium vaccae ATCC 25954</name>
    <dbReference type="NCBI Taxonomy" id="1194972"/>
    <lineage>
        <taxon>Bacteria</taxon>
        <taxon>Bacillati</taxon>
        <taxon>Actinomycetota</taxon>
        <taxon>Actinomycetes</taxon>
        <taxon>Mycobacteriales</taxon>
        <taxon>Mycobacteriaceae</taxon>
        <taxon>Mycolicibacterium</taxon>
    </lineage>
</organism>
<name>K0UYB9_MYCVA</name>
<keyword evidence="1" id="KW-0732">Signal</keyword>
<dbReference type="eggNOG" id="COG3631">
    <property type="taxonomic scope" value="Bacteria"/>
</dbReference>
<dbReference type="AlphaFoldDB" id="K0UYB9"/>
<dbReference type="PANTHER" id="PTHR41252">
    <property type="entry name" value="BLR2505 PROTEIN"/>
    <property type="match status" value="1"/>
</dbReference>
<dbReference type="Proteomes" id="UP000006072">
    <property type="component" value="Unassembled WGS sequence"/>
</dbReference>